<reference evidence="1 2" key="1">
    <citation type="submission" date="2020-02" db="EMBL/GenBank/DDBJ databases">
        <title>Draft genome sequence of Haematococcus lacustris strain NIES-144.</title>
        <authorList>
            <person name="Morimoto D."/>
            <person name="Nakagawa S."/>
            <person name="Yoshida T."/>
            <person name="Sawayama S."/>
        </authorList>
    </citation>
    <scope>NUCLEOTIDE SEQUENCE [LARGE SCALE GENOMIC DNA]</scope>
    <source>
        <strain evidence="1 2">NIES-144</strain>
    </source>
</reference>
<evidence type="ECO:0000313" key="1">
    <source>
        <dbReference type="EMBL" id="GFH14421.1"/>
    </source>
</evidence>
<dbReference type="Proteomes" id="UP000485058">
    <property type="component" value="Unassembled WGS sequence"/>
</dbReference>
<sequence length="166" mass="16981">TYVGETSDNSPTNNKKAEPIHATELIHNSETVLVGSQQVHGPALGQPVLVAIKTSTGRRLTSTGRWPASTGCGSTSTGLRQASTGLCLPVLVGGGPVLIGGQPVLVGGGPVLGQVASLLRSPPAVATYDQDSSKHQGLGFNGSRSRASHVQATRCCRPSFSIAFPD</sequence>
<protein>
    <submittedName>
        <fullName evidence="1">Uncharacterized protein</fullName>
    </submittedName>
</protein>
<name>A0A699YXS9_HAELA</name>
<feature type="non-terminal residue" evidence="1">
    <location>
        <position position="166"/>
    </location>
</feature>
<feature type="non-terminal residue" evidence="1">
    <location>
        <position position="1"/>
    </location>
</feature>
<proteinExistence type="predicted"/>
<evidence type="ECO:0000313" key="2">
    <source>
        <dbReference type="Proteomes" id="UP000485058"/>
    </source>
</evidence>
<comment type="caution">
    <text evidence="1">The sequence shown here is derived from an EMBL/GenBank/DDBJ whole genome shotgun (WGS) entry which is preliminary data.</text>
</comment>
<gene>
    <name evidence="1" type="ORF">HaLaN_10472</name>
</gene>
<keyword evidence="2" id="KW-1185">Reference proteome</keyword>
<dbReference type="EMBL" id="BLLF01000724">
    <property type="protein sequence ID" value="GFH14421.1"/>
    <property type="molecule type" value="Genomic_DNA"/>
</dbReference>
<dbReference type="AlphaFoldDB" id="A0A699YXS9"/>
<accession>A0A699YXS9</accession>
<organism evidence="1 2">
    <name type="scientific">Haematococcus lacustris</name>
    <name type="common">Green alga</name>
    <name type="synonym">Haematococcus pluvialis</name>
    <dbReference type="NCBI Taxonomy" id="44745"/>
    <lineage>
        <taxon>Eukaryota</taxon>
        <taxon>Viridiplantae</taxon>
        <taxon>Chlorophyta</taxon>
        <taxon>core chlorophytes</taxon>
        <taxon>Chlorophyceae</taxon>
        <taxon>CS clade</taxon>
        <taxon>Chlamydomonadales</taxon>
        <taxon>Haematococcaceae</taxon>
        <taxon>Haematococcus</taxon>
    </lineage>
</organism>